<keyword evidence="3 6" id="KW-0808">Transferase</keyword>
<evidence type="ECO:0000256" key="2">
    <source>
        <dbReference type="ARBA" id="ARBA00022676"/>
    </source>
</evidence>
<keyword evidence="4" id="KW-0548">Nucleotidyltransferase</keyword>
<dbReference type="Gene3D" id="3.90.176.10">
    <property type="entry name" value="Toxin ADP-ribosyltransferase, Chain A, domain 1"/>
    <property type="match status" value="2"/>
</dbReference>
<dbReference type="SUPFAM" id="SSF56399">
    <property type="entry name" value="ADP-ribosylation"/>
    <property type="match status" value="2"/>
</dbReference>
<evidence type="ECO:0000313" key="7">
    <source>
        <dbReference type="EMBL" id="CAF1005226.1"/>
    </source>
</evidence>
<comment type="similarity">
    <text evidence="1 6">Belongs to the Arg-specific ADP-ribosyltransferase family.</text>
</comment>
<evidence type="ECO:0000256" key="5">
    <source>
        <dbReference type="ARBA" id="ARBA00047597"/>
    </source>
</evidence>
<gene>
    <name evidence="7" type="ORF">VCS650_LOCUS14957</name>
</gene>
<dbReference type="Proteomes" id="UP000663891">
    <property type="component" value="Unassembled WGS sequence"/>
</dbReference>
<name>A0A814H5B5_9BILA</name>
<sequence>MAVWLDDTIGTSTETRWLNVVPQLRQMISHVEVFSNINECIHYVGSTGIEQIFLIVAGAYADNFDTTLYEEIIHNVFIYVLTTNKFEYHGNHASIRGWFDNTATLIDQIYRDYTASTNEAPSGMKLVGMNSIESTTRLINPQMIQWKCYQLMMDILRRMPCPLEQSKEKLLQRLRHHYRYNQNQLIELDEFAQTYQPSNAIKCQLQDLSCRASVQTSSDSFLYRGQLMPVDELQQLQRSIGKFISNNALMPTTLNSHVALVYSGEGCHIDLVSVLIEVSFDSTSVTSKPFADVSYLFSVQYEQEVLLASGHIFRVDSCEILTNNIWYLKLTLCDDRNPIVTSSSDYFDVAILQLLEILPKVSPRTHKVNDRLLQWWRFYAEDDSVEQAKVKEFCESYRSDAAIRWYTKDSLLYRLLNTALRTENIDMISDFRYFIIDLYEQLTKSYLDYVISFKEQNLTVYRGQKLCLSELIKLKHTIGKYISITSFWSASLSSEVALFYAELSEDDKKQFLQSVMFQIDIDMTKLANSCKNHIFANIISLSCFIDEEEVLFMANTQFRIHSVAKHTETLWVVRLVLLNQDDENTDEIRIMNRYLKYLTNMVTQNCGENIWSFFKNDYKNDHISALQ</sequence>
<accession>A0A814H5B5</accession>
<dbReference type="EMBL" id="CAJNON010000127">
    <property type="protein sequence ID" value="CAF1005226.1"/>
    <property type="molecule type" value="Genomic_DNA"/>
</dbReference>
<keyword evidence="6" id="KW-0521">NADP</keyword>
<dbReference type="Pfam" id="PF01129">
    <property type="entry name" value="ART"/>
    <property type="match status" value="1"/>
</dbReference>
<dbReference type="GO" id="GO:0106274">
    <property type="term" value="F:NAD+-protein-arginine ADP-ribosyltransferase activity"/>
    <property type="evidence" value="ECO:0007669"/>
    <property type="project" value="UniProtKB-EC"/>
</dbReference>
<evidence type="ECO:0000256" key="1">
    <source>
        <dbReference type="ARBA" id="ARBA00009558"/>
    </source>
</evidence>
<organism evidence="7 8">
    <name type="scientific">Adineta steineri</name>
    <dbReference type="NCBI Taxonomy" id="433720"/>
    <lineage>
        <taxon>Eukaryota</taxon>
        <taxon>Metazoa</taxon>
        <taxon>Spiralia</taxon>
        <taxon>Gnathifera</taxon>
        <taxon>Rotifera</taxon>
        <taxon>Eurotatoria</taxon>
        <taxon>Bdelloidea</taxon>
        <taxon>Adinetida</taxon>
        <taxon>Adinetidae</taxon>
        <taxon>Adineta</taxon>
    </lineage>
</organism>
<dbReference type="GO" id="GO:0016779">
    <property type="term" value="F:nucleotidyltransferase activity"/>
    <property type="evidence" value="ECO:0007669"/>
    <property type="project" value="UniProtKB-KW"/>
</dbReference>
<dbReference type="OrthoDB" id="10064999at2759"/>
<proteinExistence type="inferred from homology"/>
<evidence type="ECO:0000313" key="8">
    <source>
        <dbReference type="Proteomes" id="UP000663891"/>
    </source>
</evidence>
<dbReference type="PROSITE" id="PS51996">
    <property type="entry name" value="TR_MART"/>
    <property type="match status" value="1"/>
</dbReference>
<evidence type="ECO:0000256" key="6">
    <source>
        <dbReference type="RuleBase" id="RU361228"/>
    </source>
</evidence>
<comment type="caution">
    <text evidence="7">The sequence shown here is derived from an EMBL/GenBank/DDBJ whole genome shotgun (WGS) entry which is preliminary data.</text>
</comment>
<evidence type="ECO:0000256" key="4">
    <source>
        <dbReference type="ARBA" id="ARBA00022695"/>
    </source>
</evidence>
<protein>
    <recommendedName>
        <fullName evidence="6">NAD(P)(+)--arginine ADP-ribosyltransferase</fullName>
        <ecNumber evidence="6">2.4.2.31</ecNumber>
    </recommendedName>
    <alternativeName>
        <fullName evidence="6">Mono(ADP-ribosyl)transferase</fullName>
    </alternativeName>
</protein>
<reference evidence="7" key="1">
    <citation type="submission" date="2021-02" db="EMBL/GenBank/DDBJ databases">
        <authorList>
            <person name="Nowell W R."/>
        </authorList>
    </citation>
    <scope>NUCLEOTIDE SEQUENCE</scope>
</reference>
<evidence type="ECO:0000256" key="3">
    <source>
        <dbReference type="ARBA" id="ARBA00022679"/>
    </source>
</evidence>
<keyword evidence="6" id="KW-0520">NAD</keyword>
<dbReference type="InterPro" id="IPR000768">
    <property type="entry name" value="ART"/>
</dbReference>
<dbReference type="EC" id="2.4.2.31" evidence="6"/>
<dbReference type="AlphaFoldDB" id="A0A814H5B5"/>
<keyword evidence="2 6" id="KW-0328">Glycosyltransferase</keyword>
<comment type="catalytic activity">
    <reaction evidence="5 6">
        <text>L-arginyl-[protein] + NAD(+) = N(omega)-(ADP-D-ribosyl)-L-arginyl-[protein] + nicotinamide + H(+)</text>
        <dbReference type="Rhea" id="RHEA:19149"/>
        <dbReference type="Rhea" id="RHEA-COMP:10532"/>
        <dbReference type="Rhea" id="RHEA-COMP:15087"/>
        <dbReference type="ChEBI" id="CHEBI:15378"/>
        <dbReference type="ChEBI" id="CHEBI:17154"/>
        <dbReference type="ChEBI" id="CHEBI:29965"/>
        <dbReference type="ChEBI" id="CHEBI:57540"/>
        <dbReference type="ChEBI" id="CHEBI:142554"/>
        <dbReference type="EC" id="2.4.2.31"/>
    </reaction>
</comment>